<evidence type="ECO:0000256" key="2">
    <source>
        <dbReference type="ARBA" id="ARBA00022490"/>
    </source>
</evidence>
<dbReference type="InterPro" id="IPR011993">
    <property type="entry name" value="PH-like_dom_sf"/>
</dbReference>
<dbReference type="GO" id="GO:0046847">
    <property type="term" value="P:filopodium assembly"/>
    <property type="evidence" value="ECO:0007669"/>
    <property type="project" value="TreeGrafter"/>
</dbReference>
<dbReference type="SMART" id="SM00325">
    <property type="entry name" value="RhoGEF"/>
    <property type="match status" value="1"/>
</dbReference>
<dbReference type="SUPFAM" id="SSF48065">
    <property type="entry name" value="DBL homology domain (DH-domain)"/>
    <property type="match status" value="1"/>
</dbReference>
<evidence type="ECO:0000259" key="11">
    <source>
        <dbReference type="PROSITE" id="PS50003"/>
    </source>
</evidence>
<accession>V8NY57</accession>
<evidence type="ECO:0000259" key="14">
    <source>
        <dbReference type="PROSITE" id="PS50178"/>
    </source>
</evidence>
<dbReference type="PANTHER" id="PTHR12673:SF98">
    <property type="entry name" value="FYVE, RHOGEF AND PH DOMAIN-CONTAINING PROTEIN 4"/>
    <property type="match status" value="1"/>
</dbReference>
<dbReference type="InterPro" id="IPR000306">
    <property type="entry name" value="Znf_FYVE"/>
</dbReference>
<protein>
    <submittedName>
        <fullName evidence="15">FYVE, RhoGEF and PH domain-containing protein 4</fullName>
    </submittedName>
</protein>
<comment type="caution">
    <text evidence="15">The sequence shown here is derived from an EMBL/GenBank/DDBJ whole genome shotgun (WGS) entry which is preliminary data.</text>
</comment>
<evidence type="ECO:0000313" key="16">
    <source>
        <dbReference type="Proteomes" id="UP000018936"/>
    </source>
</evidence>
<dbReference type="FunFam" id="3.30.40.10:FF:000061">
    <property type="entry name" value="FYVE, RhoGEF and PH domain containing 1"/>
    <property type="match status" value="1"/>
</dbReference>
<feature type="domain" description="B box-type" evidence="13">
    <location>
        <begin position="733"/>
        <end position="783"/>
    </location>
</feature>
<dbReference type="InterPro" id="IPR011011">
    <property type="entry name" value="Znf_FYVE_PHD"/>
</dbReference>
<dbReference type="GO" id="GO:0005737">
    <property type="term" value="C:cytoplasm"/>
    <property type="evidence" value="ECO:0007669"/>
    <property type="project" value="TreeGrafter"/>
</dbReference>
<keyword evidence="4" id="KW-0344">Guanine-nucleotide releasing factor</keyword>
<dbReference type="InterPro" id="IPR017455">
    <property type="entry name" value="Znf_FYVE-rel"/>
</dbReference>
<feature type="non-terminal residue" evidence="15">
    <location>
        <position position="1"/>
    </location>
</feature>
<feature type="domain" description="PH" evidence="11">
    <location>
        <begin position="852"/>
        <end position="904"/>
    </location>
</feature>
<comment type="subcellular location">
    <subcellularLocation>
        <location evidence="1">Cytoplasm</location>
        <location evidence="1">Cytoskeleton</location>
    </subcellularLocation>
</comment>
<dbReference type="Gene3D" id="3.30.40.10">
    <property type="entry name" value="Zinc/RING finger domain, C3HC4 (zinc finger)"/>
    <property type="match status" value="1"/>
</dbReference>
<dbReference type="InterPro" id="IPR035899">
    <property type="entry name" value="DBL_dom_sf"/>
</dbReference>
<dbReference type="PROSITE" id="PS50003">
    <property type="entry name" value="PH_DOMAIN"/>
    <property type="match status" value="2"/>
</dbReference>
<dbReference type="Pfam" id="PF00169">
    <property type="entry name" value="PH"/>
    <property type="match status" value="1"/>
</dbReference>
<dbReference type="InterPro" id="IPR000219">
    <property type="entry name" value="DH_dom"/>
</dbReference>
<dbReference type="InterPro" id="IPR000315">
    <property type="entry name" value="Znf_B-box"/>
</dbReference>
<dbReference type="SUPFAM" id="SSF57903">
    <property type="entry name" value="FYVE/PHD zinc finger"/>
    <property type="match status" value="1"/>
</dbReference>
<feature type="domain" description="PH" evidence="11">
    <location>
        <begin position="594"/>
        <end position="693"/>
    </location>
</feature>
<dbReference type="Gene3D" id="2.30.29.30">
    <property type="entry name" value="Pleckstrin-homology domain (PH domain)/Phosphotyrosine-binding domain (PTB)"/>
    <property type="match status" value="2"/>
</dbReference>
<dbReference type="InterPro" id="IPR013083">
    <property type="entry name" value="Znf_RING/FYVE/PHD"/>
</dbReference>
<dbReference type="GO" id="GO:0008270">
    <property type="term" value="F:zinc ion binding"/>
    <property type="evidence" value="ECO:0007669"/>
    <property type="project" value="UniProtKB-KW"/>
</dbReference>
<dbReference type="FunFam" id="2.30.29.30:FF:000113">
    <property type="entry name" value="FYVE, RhoGEF and PH domain-containing protein 4"/>
    <property type="match status" value="1"/>
</dbReference>
<dbReference type="GO" id="GO:0005085">
    <property type="term" value="F:guanyl-nucleotide exchange factor activity"/>
    <property type="evidence" value="ECO:0007669"/>
    <property type="project" value="UniProtKB-KW"/>
</dbReference>
<dbReference type="OrthoDB" id="660555at2759"/>
<keyword evidence="9" id="KW-0206">Cytoskeleton</keyword>
<dbReference type="CDD" id="cd15791">
    <property type="entry name" value="PH1_FDG4"/>
    <property type="match status" value="1"/>
</dbReference>
<evidence type="ECO:0000313" key="15">
    <source>
        <dbReference type="EMBL" id="ETE66608.1"/>
    </source>
</evidence>
<dbReference type="EMBL" id="AZIM01001519">
    <property type="protein sequence ID" value="ETE66608.1"/>
    <property type="molecule type" value="Genomic_DNA"/>
</dbReference>
<evidence type="ECO:0000259" key="13">
    <source>
        <dbReference type="PROSITE" id="PS50119"/>
    </source>
</evidence>
<dbReference type="InterPro" id="IPR051092">
    <property type="entry name" value="FYVE_RhoGEF_PH"/>
</dbReference>
<dbReference type="Proteomes" id="UP000018936">
    <property type="component" value="Unassembled WGS sequence"/>
</dbReference>
<dbReference type="Pfam" id="PF01363">
    <property type="entry name" value="FYVE"/>
    <property type="match status" value="1"/>
</dbReference>
<keyword evidence="3" id="KW-0597">Phosphoprotein</keyword>
<dbReference type="SMART" id="SM00064">
    <property type="entry name" value="FYVE"/>
    <property type="match status" value="1"/>
</dbReference>
<sequence length="933" mass="105121">MDRDLMNVTWIGLEAEDSISSDGRLHFTLKQKYLSWLAPVNVRFSEEQYLVCTPCTQGSGTKDTVKKSVADFLNSLESKGEPYVVEEIVPSNKEIISVVAASDTNQSVRGNANVCWAGENLSLSYDLAIAKVNFVDTTALDRCGIKSMIAMASDLGGSRCPKILVTPTCSLNSTIRLYKPSICNEVVQGVNGNDPVKYSLWPASNYKPQVPPKPLHLQNSQSSITHQTPKSKALCTTKPRMEEITPISSCVSKEKSSKVSDLISHFEGGSTSFSNELKKDSSVLNVGKPQGKYGPVPSLQPKFLTQHPLHEQGNSRDWSQDVQNHTANGIIAQNQWDCQDKRSAHRACRSIQNDCDAEDSSLVNGERGNTTTDSLPTTAACKGQKIKSHHWAPGANSFPSVKEAGEMIASKEEKRVEPSNQQDPSTETKAFYCKLMDEANRGSFPAEVVNKIFSNISSINQFHSQFLLPELEKRMQEWDTNPRISDILQKLAPFLKMYGEYVKNFDNAMELVKTWTERSPCFKSIIQDIQKQKVCGNLTLQHHMLEPVQRIPRYEMLLKDYLRKLPADSLDWKDAEKVYEMLGEEEDIVNPSNELIKEGQILKLAARNTSAQERYLFLFNNMLLYCVPKFSLVGSKFTVRTRVGIDGMKIVETHNEEYPHTFQVSGKERTLELQASSEQDKEEWIKALQSTIDAFQQRNETFRNAIAKEYDDMPIEVSTAELGKRAPRWIRDNEVTMCMKCKEPFNALTRRRHHCRACGHVVCWKCSDYKAHLEYDGNKLNKVCKDCYHIITGCTDSEEKKKRGILEIESAEVSGNSVICSFLQYLEKSKTWQKAWCVIPKHEALDVKALATIPLLGYAVDDTPRSADLPHSFKLTQSKSVHSFAADNEELKQKWLKIIYLAVKGETPDCCNDSHISLEDQQESAKLESTNGL</sequence>
<keyword evidence="6" id="KW-0677">Repeat</keyword>
<dbReference type="AlphaFoldDB" id="V8NY57"/>
<gene>
    <name evidence="15" type="primary">Fgd4</name>
    <name evidence="15" type="ORF">L345_07609</name>
</gene>
<reference evidence="15 16" key="1">
    <citation type="journal article" date="2013" name="Proc. Natl. Acad. Sci. U.S.A.">
        <title>The king cobra genome reveals dynamic gene evolution and adaptation in the snake venom system.</title>
        <authorList>
            <person name="Vonk F.J."/>
            <person name="Casewell N.R."/>
            <person name="Henkel C.V."/>
            <person name="Heimberg A.M."/>
            <person name="Jansen H.J."/>
            <person name="McCleary R.J."/>
            <person name="Kerkkamp H.M."/>
            <person name="Vos R.A."/>
            <person name="Guerreiro I."/>
            <person name="Calvete J.J."/>
            <person name="Wuster W."/>
            <person name="Woods A.E."/>
            <person name="Logan J.M."/>
            <person name="Harrison R.A."/>
            <person name="Castoe T.A."/>
            <person name="de Koning A.P."/>
            <person name="Pollock D.D."/>
            <person name="Yandell M."/>
            <person name="Calderon D."/>
            <person name="Renjifo C."/>
            <person name="Currier R.B."/>
            <person name="Salgado D."/>
            <person name="Pla D."/>
            <person name="Sanz L."/>
            <person name="Hyder A.S."/>
            <person name="Ribeiro J.M."/>
            <person name="Arntzen J.W."/>
            <person name="van den Thillart G.E."/>
            <person name="Boetzer M."/>
            <person name="Pirovano W."/>
            <person name="Dirks R.P."/>
            <person name="Spaink H.P."/>
            <person name="Duboule D."/>
            <person name="McGlinn E."/>
            <person name="Kini R.M."/>
            <person name="Richardson M.K."/>
        </authorList>
    </citation>
    <scope>NUCLEOTIDE SEQUENCE</scope>
    <source>
        <tissue evidence="15">Blood</tissue>
    </source>
</reference>
<dbReference type="PROSITE" id="PS50178">
    <property type="entry name" value="ZF_FYVE"/>
    <property type="match status" value="1"/>
</dbReference>
<dbReference type="PROSITE" id="PS50010">
    <property type="entry name" value="DH_2"/>
    <property type="match status" value="1"/>
</dbReference>
<proteinExistence type="predicted"/>
<keyword evidence="2" id="KW-0963">Cytoplasm</keyword>
<dbReference type="PROSITE" id="PS50119">
    <property type="entry name" value="ZF_BBOX"/>
    <property type="match status" value="1"/>
</dbReference>
<evidence type="ECO:0000256" key="4">
    <source>
        <dbReference type="ARBA" id="ARBA00022658"/>
    </source>
</evidence>
<dbReference type="SUPFAM" id="SSF50729">
    <property type="entry name" value="PH domain-like"/>
    <property type="match status" value="2"/>
</dbReference>
<evidence type="ECO:0000256" key="1">
    <source>
        <dbReference type="ARBA" id="ARBA00004245"/>
    </source>
</evidence>
<evidence type="ECO:0000256" key="10">
    <source>
        <dbReference type="PROSITE-ProRule" id="PRU00024"/>
    </source>
</evidence>
<evidence type="ECO:0000256" key="3">
    <source>
        <dbReference type="ARBA" id="ARBA00022553"/>
    </source>
</evidence>
<dbReference type="Pfam" id="PF00621">
    <property type="entry name" value="RhoGEF"/>
    <property type="match status" value="1"/>
</dbReference>
<dbReference type="InterPro" id="IPR001849">
    <property type="entry name" value="PH_domain"/>
</dbReference>
<dbReference type="PANTHER" id="PTHR12673">
    <property type="entry name" value="FACIOGENITAL DYSPLASIA PROTEIN"/>
    <property type="match status" value="1"/>
</dbReference>
<evidence type="ECO:0000256" key="8">
    <source>
        <dbReference type="ARBA" id="ARBA00022833"/>
    </source>
</evidence>
<keyword evidence="5" id="KW-0479">Metal-binding</keyword>
<evidence type="ECO:0000256" key="7">
    <source>
        <dbReference type="ARBA" id="ARBA00022771"/>
    </source>
</evidence>
<feature type="domain" description="FYVE-type" evidence="14">
    <location>
        <begin position="732"/>
        <end position="792"/>
    </location>
</feature>
<keyword evidence="8" id="KW-0862">Zinc</keyword>
<evidence type="ECO:0000256" key="6">
    <source>
        <dbReference type="ARBA" id="ARBA00022737"/>
    </source>
</evidence>
<keyword evidence="7 10" id="KW-0863">Zinc-finger</keyword>
<dbReference type="Gene3D" id="1.20.900.10">
    <property type="entry name" value="Dbl homology (DH) domain"/>
    <property type="match status" value="1"/>
</dbReference>
<dbReference type="InterPro" id="IPR037742">
    <property type="entry name" value="FDG4_N_PH"/>
</dbReference>
<evidence type="ECO:0000256" key="9">
    <source>
        <dbReference type="ARBA" id="ARBA00023212"/>
    </source>
</evidence>
<evidence type="ECO:0000256" key="5">
    <source>
        <dbReference type="ARBA" id="ARBA00022723"/>
    </source>
</evidence>
<dbReference type="CDD" id="cd00160">
    <property type="entry name" value="RhoGEF"/>
    <property type="match status" value="1"/>
</dbReference>
<dbReference type="GO" id="GO:0007010">
    <property type="term" value="P:cytoskeleton organization"/>
    <property type="evidence" value="ECO:0007669"/>
    <property type="project" value="TreeGrafter"/>
</dbReference>
<dbReference type="CDD" id="cd15741">
    <property type="entry name" value="FYVE_FGD1_2_4"/>
    <property type="match status" value="1"/>
</dbReference>
<feature type="domain" description="DH" evidence="12">
    <location>
        <begin position="400"/>
        <end position="595"/>
    </location>
</feature>
<name>V8NY57_OPHHA</name>
<organism evidence="15 16">
    <name type="scientific">Ophiophagus hannah</name>
    <name type="common">King cobra</name>
    <name type="synonym">Naja hannah</name>
    <dbReference type="NCBI Taxonomy" id="8665"/>
    <lineage>
        <taxon>Eukaryota</taxon>
        <taxon>Metazoa</taxon>
        <taxon>Chordata</taxon>
        <taxon>Craniata</taxon>
        <taxon>Vertebrata</taxon>
        <taxon>Euteleostomi</taxon>
        <taxon>Lepidosauria</taxon>
        <taxon>Squamata</taxon>
        <taxon>Bifurcata</taxon>
        <taxon>Unidentata</taxon>
        <taxon>Episquamata</taxon>
        <taxon>Toxicofera</taxon>
        <taxon>Serpentes</taxon>
        <taxon>Colubroidea</taxon>
        <taxon>Elapidae</taxon>
        <taxon>Elapinae</taxon>
        <taxon>Ophiophagus</taxon>
    </lineage>
</organism>
<evidence type="ECO:0000259" key="12">
    <source>
        <dbReference type="PROSITE" id="PS50010"/>
    </source>
</evidence>
<keyword evidence="16" id="KW-1185">Reference proteome</keyword>
<dbReference type="SMART" id="SM00233">
    <property type="entry name" value="PH"/>
    <property type="match status" value="2"/>
</dbReference>
<dbReference type="GO" id="GO:0005856">
    <property type="term" value="C:cytoskeleton"/>
    <property type="evidence" value="ECO:0007669"/>
    <property type="project" value="UniProtKB-SubCell"/>
</dbReference>